<comment type="similarity">
    <text evidence="1">Belongs to the sigma-70 factor family. ECF subfamily.</text>
</comment>
<dbReference type="InterPro" id="IPR013325">
    <property type="entry name" value="RNA_pol_sigma_r2"/>
</dbReference>
<keyword evidence="5" id="KW-0804">Transcription</keyword>
<dbReference type="InterPro" id="IPR013324">
    <property type="entry name" value="RNA_pol_sigma_r3/r4-like"/>
</dbReference>
<dbReference type="PRINTS" id="PR01217">
    <property type="entry name" value="PRICHEXTENSN"/>
</dbReference>
<dbReference type="GO" id="GO:0003677">
    <property type="term" value="F:DNA binding"/>
    <property type="evidence" value="ECO:0007669"/>
    <property type="project" value="UniProtKB-KW"/>
</dbReference>
<feature type="transmembrane region" description="Helical" evidence="7">
    <location>
        <begin position="331"/>
        <end position="351"/>
    </location>
</feature>
<dbReference type="InterPro" id="IPR036388">
    <property type="entry name" value="WH-like_DNA-bd_sf"/>
</dbReference>
<name>A0A2T4UDB9_9ACTN</name>
<evidence type="ECO:0000259" key="9">
    <source>
        <dbReference type="Pfam" id="PF08281"/>
    </source>
</evidence>
<evidence type="ECO:0000256" key="2">
    <source>
        <dbReference type="ARBA" id="ARBA00023015"/>
    </source>
</evidence>
<evidence type="ECO:0000313" key="11">
    <source>
        <dbReference type="Proteomes" id="UP000240739"/>
    </source>
</evidence>
<keyword evidence="7" id="KW-0812">Transmembrane</keyword>
<dbReference type="Proteomes" id="UP000240739">
    <property type="component" value="Unassembled WGS sequence"/>
</dbReference>
<dbReference type="RefSeq" id="WP_107570534.1">
    <property type="nucleotide sequence ID" value="NZ_PYYB01000003.1"/>
</dbReference>
<proteinExistence type="inferred from homology"/>
<dbReference type="InterPro" id="IPR014284">
    <property type="entry name" value="RNA_pol_sigma-70_dom"/>
</dbReference>
<comment type="caution">
    <text evidence="10">The sequence shown here is derived from an EMBL/GenBank/DDBJ whole genome shotgun (WGS) entry which is preliminary data.</text>
</comment>
<dbReference type="AlphaFoldDB" id="A0A2T4UDB9"/>
<dbReference type="SUPFAM" id="SSF88659">
    <property type="entry name" value="Sigma3 and sigma4 domains of RNA polymerase sigma factors"/>
    <property type="match status" value="1"/>
</dbReference>
<gene>
    <name evidence="10" type="ORF">C7Y72_17725</name>
</gene>
<dbReference type="Gene3D" id="1.10.10.10">
    <property type="entry name" value="Winged helix-like DNA-binding domain superfamily/Winged helix DNA-binding domain"/>
    <property type="match status" value="1"/>
</dbReference>
<keyword evidence="4" id="KW-0238">DNA-binding</keyword>
<accession>A0A2T4UDB9</accession>
<dbReference type="NCBIfam" id="TIGR02937">
    <property type="entry name" value="sigma70-ECF"/>
    <property type="match status" value="1"/>
</dbReference>
<feature type="compositionally biased region" description="Low complexity" evidence="6">
    <location>
        <begin position="544"/>
        <end position="563"/>
    </location>
</feature>
<dbReference type="GO" id="GO:0016987">
    <property type="term" value="F:sigma factor activity"/>
    <property type="evidence" value="ECO:0007669"/>
    <property type="project" value="UniProtKB-KW"/>
</dbReference>
<feature type="compositionally biased region" description="Low complexity" evidence="6">
    <location>
        <begin position="364"/>
        <end position="394"/>
    </location>
</feature>
<keyword evidence="7" id="KW-1133">Transmembrane helix</keyword>
<evidence type="ECO:0000259" key="8">
    <source>
        <dbReference type="Pfam" id="PF04542"/>
    </source>
</evidence>
<evidence type="ECO:0000256" key="7">
    <source>
        <dbReference type="SAM" id="Phobius"/>
    </source>
</evidence>
<dbReference type="PANTHER" id="PTHR43133:SF8">
    <property type="entry name" value="RNA POLYMERASE SIGMA FACTOR HI_1459-RELATED"/>
    <property type="match status" value="1"/>
</dbReference>
<keyword evidence="3" id="KW-0731">Sigma factor</keyword>
<keyword evidence="2" id="KW-0805">Transcription regulation</keyword>
<feature type="compositionally biased region" description="Pro residues" evidence="6">
    <location>
        <begin position="486"/>
        <end position="522"/>
    </location>
</feature>
<sequence length="563" mass="57575">MSGGPLDEGRLARAAAAGDGQAFARLYDAYEQRIYTFCFRLVGNEQDAQDATQDAFLKVLQRLPALQDRELNFGAYLFTAARNASYDVIGRRKKADAVDEIPESGARPVYGDGAPLDVDPERAAMLGALQESVRGANERLPERQREVLALRELEELSYDEIAAIMDMNRNSVAQLISRARIKLRDELRGSALASVAASSADCERALPLIAMRQDGQLGDGGDRDWLAGHVAGCATCQVSVEAMEEAGVSYRAWTPIVPAAFLFRDTMAKAAELTGSDWSDIGRPGADGGAGAAGTGTGAAAGAGGVLAGVGAAVDAAADVVDDERRRRRGLFAGLLAAALLIVTGTVAFVAGTDDEPQRLVTETPASAIGTPTPGPTGAPATPASTTTATTPTRRTADRKSRPRTRAVPVVVAPGVTQTIQIPVAPTAAPTTPVATRRPGTRRPSRPGRGTVDTSGGGGGSGGQSGGRDPLKGTPAAPAATAEPQTPAPQPDPAPAATPAPTAEPTPAPTAQPDPTPTPAPCRPTATACAPSTTGCQPTGAGCSRSLAPAPALAPTAPTRRPS</sequence>
<dbReference type="InterPro" id="IPR007627">
    <property type="entry name" value="RNA_pol_sigma70_r2"/>
</dbReference>
<feature type="compositionally biased region" description="Low complexity" evidence="6">
    <location>
        <begin position="406"/>
        <end position="438"/>
    </location>
</feature>
<evidence type="ECO:0000256" key="3">
    <source>
        <dbReference type="ARBA" id="ARBA00023082"/>
    </source>
</evidence>
<dbReference type="GO" id="GO:0006352">
    <property type="term" value="P:DNA-templated transcription initiation"/>
    <property type="evidence" value="ECO:0007669"/>
    <property type="project" value="InterPro"/>
</dbReference>
<dbReference type="Gene3D" id="1.10.1740.10">
    <property type="match status" value="1"/>
</dbReference>
<protein>
    <recommendedName>
        <fullName evidence="12">Sigma-70 family RNA polymerase sigma factor</fullName>
    </recommendedName>
</protein>
<feature type="compositionally biased region" description="Gly residues" evidence="6">
    <location>
        <begin position="455"/>
        <end position="466"/>
    </location>
</feature>
<feature type="domain" description="RNA polymerase sigma factor 70 region 4 type 2" evidence="9">
    <location>
        <begin position="138"/>
        <end position="183"/>
    </location>
</feature>
<dbReference type="PANTHER" id="PTHR43133">
    <property type="entry name" value="RNA POLYMERASE ECF-TYPE SIGMA FACTO"/>
    <property type="match status" value="1"/>
</dbReference>
<evidence type="ECO:0000256" key="5">
    <source>
        <dbReference type="ARBA" id="ARBA00023163"/>
    </source>
</evidence>
<feature type="compositionally biased region" description="Low complexity" evidence="6">
    <location>
        <begin position="474"/>
        <end position="485"/>
    </location>
</feature>
<dbReference type="Pfam" id="PF04542">
    <property type="entry name" value="Sigma70_r2"/>
    <property type="match status" value="1"/>
</dbReference>
<dbReference type="OrthoDB" id="7376212at2"/>
<dbReference type="InterPro" id="IPR013249">
    <property type="entry name" value="RNA_pol_sigma70_r4_t2"/>
</dbReference>
<evidence type="ECO:0000256" key="6">
    <source>
        <dbReference type="SAM" id="MobiDB-lite"/>
    </source>
</evidence>
<dbReference type="CDD" id="cd06171">
    <property type="entry name" value="Sigma70_r4"/>
    <property type="match status" value="1"/>
</dbReference>
<feature type="domain" description="RNA polymerase sigma-70 region 2" evidence="8">
    <location>
        <begin position="26"/>
        <end position="93"/>
    </location>
</feature>
<evidence type="ECO:0000313" key="10">
    <source>
        <dbReference type="EMBL" id="PTL55491.1"/>
    </source>
</evidence>
<organism evidence="10 11">
    <name type="scientific">Paraconexibacter algicola</name>
    <dbReference type="NCBI Taxonomy" id="2133960"/>
    <lineage>
        <taxon>Bacteria</taxon>
        <taxon>Bacillati</taxon>
        <taxon>Actinomycetota</taxon>
        <taxon>Thermoleophilia</taxon>
        <taxon>Solirubrobacterales</taxon>
        <taxon>Paraconexibacteraceae</taxon>
        <taxon>Paraconexibacter</taxon>
    </lineage>
</organism>
<evidence type="ECO:0000256" key="4">
    <source>
        <dbReference type="ARBA" id="ARBA00023125"/>
    </source>
</evidence>
<reference evidence="10 11" key="1">
    <citation type="submission" date="2018-03" db="EMBL/GenBank/DDBJ databases">
        <title>Aquarubrobacter algicola gen. nov., sp. nov., a novel actinobacterium isolated from shallow eutrophic lake during the end of cyanobacterial harmful algal blooms.</title>
        <authorList>
            <person name="Chun S.J."/>
        </authorList>
    </citation>
    <scope>NUCLEOTIDE SEQUENCE [LARGE SCALE GENOMIC DNA]</scope>
    <source>
        <strain evidence="10 11">Seoho-28</strain>
    </source>
</reference>
<evidence type="ECO:0000256" key="1">
    <source>
        <dbReference type="ARBA" id="ARBA00010641"/>
    </source>
</evidence>
<dbReference type="SUPFAM" id="SSF88946">
    <property type="entry name" value="Sigma2 domain of RNA polymerase sigma factors"/>
    <property type="match status" value="1"/>
</dbReference>
<keyword evidence="11" id="KW-1185">Reference proteome</keyword>
<dbReference type="InterPro" id="IPR039425">
    <property type="entry name" value="RNA_pol_sigma-70-like"/>
</dbReference>
<evidence type="ECO:0008006" key="12">
    <source>
        <dbReference type="Google" id="ProtNLM"/>
    </source>
</evidence>
<keyword evidence="7" id="KW-0472">Membrane</keyword>
<feature type="region of interest" description="Disordered" evidence="6">
    <location>
        <begin position="364"/>
        <end position="563"/>
    </location>
</feature>
<dbReference type="EMBL" id="PYYB01000003">
    <property type="protein sequence ID" value="PTL55491.1"/>
    <property type="molecule type" value="Genomic_DNA"/>
</dbReference>
<dbReference type="Pfam" id="PF08281">
    <property type="entry name" value="Sigma70_r4_2"/>
    <property type="match status" value="1"/>
</dbReference>